<sequence>MAKFRPVFTGLWVCDDKFQDYSPLGKLLFLYLITNEHTKESGIYKITPKTISHETDISKTDVIQLLKKELSNNVSYDEENQTVFIRKFLFKTGRFGRPDIVIKAITTDRESIITPLWEEFDKCYPYINQPLDKGNVTLGKGFFNYNSKYNNGIKYNDINKNLKGEKPEARNTNAPNPIDIELTQFLIDKILENDVRSSGVQKMTEENQRSWMEDCRKIREIDKRTPDEIRAIIEWCQNDEFWRANILSMASLRKQFDKLYLQAKRNSGKSDFSGIQEWLKEISESNG</sequence>
<evidence type="ECO:0000313" key="2">
    <source>
        <dbReference type="EMBL" id="QJH95049.1"/>
    </source>
</evidence>
<protein>
    <recommendedName>
        <fullName evidence="3">DNA replication protein</fullName>
    </recommendedName>
</protein>
<proteinExistence type="predicted"/>
<dbReference type="EMBL" id="MT144003">
    <property type="protein sequence ID" value="QJA46146.1"/>
    <property type="molecule type" value="Genomic_DNA"/>
</dbReference>
<accession>A0A6H1ZE01</accession>
<dbReference type="AlphaFoldDB" id="A0A6H1ZE01"/>
<reference evidence="1" key="1">
    <citation type="submission" date="2020-03" db="EMBL/GenBank/DDBJ databases">
        <title>The deep terrestrial virosphere.</title>
        <authorList>
            <person name="Holmfeldt K."/>
            <person name="Nilsson E."/>
            <person name="Simone D."/>
            <person name="Lopez-Fernandez M."/>
            <person name="Wu X."/>
            <person name="de Brujin I."/>
            <person name="Lundin D."/>
            <person name="Andersson A."/>
            <person name="Bertilsson S."/>
            <person name="Dopson M."/>
        </authorList>
    </citation>
    <scope>NUCLEOTIDE SEQUENCE</scope>
    <source>
        <strain evidence="1">TM448A00317</strain>
        <strain evidence="2">TM448B00343</strain>
    </source>
</reference>
<organism evidence="1">
    <name type="scientific">viral metagenome</name>
    <dbReference type="NCBI Taxonomy" id="1070528"/>
    <lineage>
        <taxon>unclassified sequences</taxon>
        <taxon>metagenomes</taxon>
        <taxon>organismal metagenomes</taxon>
    </lineage>
</organism>
<dbReference type="EMBL" id="MT144611">
    <property type="protein sequence ID" value="QJH95049.1"/>
    <property type="molecule type" value="Genomic_DNA"/>
</dbReference>
<gene>
    <name evidence="1" type="ORF">TM448A00317_0048</name>
    <name evidence="2" type="ORF">TM448B00343_0055</name>
</gene>
<evidence type="ECO:0000313" key="1">
    <source>
        <dbReference type="EMBL" id="QJA46146.1"/>
    </source>
</evidence>
<name>A0A6H1ZE01_9ZZZZ</name>
<evidence type="ECO:0008006" key="3">
    <source>
        <dbReference type="Google" id="ProtNLM"/>
    </source>
</evidence>